<gene>
    <name evidence="1" type="ORF">SSX86_006698</name>
</gene>
<accession>A0AAP0H6S1</accession>
<comment type="caution">
    <text evidence="1">The sequence shown here is derived from an EMBL/GenBank/DDBJ whole genome shotgun (WGS) entry which is preliminary data.</text>
</comment>
<dbReference type="EMBL" id="JBCNJP010000008">
    <property type="protein sequence ID" value="KAK9074101.1"/>
    <property type="molecule type" value="Genomic_DNA"/>
</dbReference>
<name>A0AAP0H6S1_9ASTR</name>
<keyword evidence="2" id="KW-1185">Reference proteome</keyword>
<protein>
    <recommendedName>
        <fullName evidence="3">F-box associated domain-containing protein</fullName>
    </recommendedName>
</protein>
<sequence length="177" mass="20981">MISWFPDYFLVLRWVEIKDELDYQSLHHHPVMSLDLGLAPVFRKAKLFQDCPEKICTFDIDNETFQLFPSCPSDARDDSPMHFKSLAVLKGCLCHSDTYYDDEFTVWVMKEYAVKTSWRKEMVIKKSVSHDLDWLMWESIHLVEGLKDGSILMIYFQDLLKYCPKRKTAEKIEIFLP</sequence>
<evidence type="ECO:0000313" key="2">
    <source>
        <dbReference type="Proteomes" id="UP001408789"/>
    </source>
</evidence>
<dbReference type="AlphaFoldDB" id="A0AAP0H6S1"/>
<evidence type="ECO:0000313" key="1">
    <source>
        <dbReference type="EMBL" id="KAK9074101.1"/>
    </source>
</evidence>
<evidence type="ECO:0008006" key="3">
    <source>
        <dbReference type="Google" id="ProtNLM"/>
    </source>
</evidence>
<organism evidence="1 2">
    <name type="scientific">Deinandra increscens subsp. villosa</name>
    <dbReference type="NCBI Taxonomy" id="3103831"/>
    <lineage>
        <taxon>Eukaryota</taxon>
        <taxon>Viridiplantae</taxon>
        <taxon>Streptophyta</taxon>
        <taxon>Embryophyta</taxon>
        <taxon>Tracheophyta</taxon>
        <taxon>Spermatophyta</taxon>
        <taxon>Magnoliopsida</taxon>
        <taxon>eudicotyledons</taxon>
        <taxon>Gunneridae</taxon>
        <taxon>Pentapetalae</taxon>
        <taxon>asterids</taxon>
        <taxon>campanulids</taxon>
        <taxon>Asterales</taxon>
        <taxon>Asteraceae</taxon>
        <taxon>Asteroideae</taxon>
        <taxon>Heliantheae alliance</taxon>
        <taxon>Madieae</taxon>
        <taxon>Madiinae</taxon>
        <taxon>Deinandra</taxon>
    </lineage>
</organism>
<reference evidence="1 2" key="1">
    <citation type="submission" date="2024-04" db="EMBL/GenBank/DDBJ databases">
        <title>The reference genome of an endangered Asteraceae, Deinandra increscens subsp. villosa, native to the Central Coast of California.</title>
        <authorList>
            <person name="Guilliams M."/>
            <person name="Hasenstab-Lehman K."/>
            <person name="Meyer R."/>
            <person name="Mcevoy S."/>
        </authorList>
    </citation>
    <scope>NUCLEOTIDE SEQUENCE [LARGE SCALE GENOMIC DNA]</scope>
    <source>
        <tissue evidence="1">Leaf</tissue>
    </source>
</reference>
<proteinExistence type="predicted"/>
<dbReference type="Proteomes" id="UP001408789">
    <property type="component" value="Unassembled WGS sequence"/>
</dbReference>